<dbReference type="PANTHER" id="PTHR31279">
    <property type="entry name" value="PROTEIN EXORDIUM-LIKE 5"/>
    <property type="match status" value="1"/>
</dbReference>
<sequence>MAVPSPRSLPFFVLVLLHTATTLAVLVPSPALRLAYHRGPILSGPESIKLLVTFYGDFELSERNILQIFLASLNPSVVQTHHRRSLRAPLNSAITAGSVASWWSLTQHYSDLQGLHVSQRLDMVKTVDDSYSLGRRLSASDMEFLAKRSLDREMPNALAVIFTAADVSVDGFCMHACGGHSFAAPADGSLIRETVDDADPERVHGNGVHGTGQVMVPYVWVGNPKLQCPGYCAWPFARPQYGPDMAPLKAPNGVGVDGMIISLAKLLVSAATNPLGDAYYQGEDSSYKPEIGEICGAKFGAGAYPGYPGELLQDSRSGASYNMEGSNGVQFLVPWIWNAESKACEGQA</sequence>
<proteinExistence type="inferred from homology"/>
<dbReference type="Proteomes" id="UP000825935">
    <property type="component" value="Chromosome 5"/>
</dbReference>
<keyword evidence="7" id="KW-1185">Reference proteome</keyword>
<dbReference type="OrthoDB" id="1908433at2759"/>
<name>A0A8T2UMG4_CERRI</name>
<keyword evidence="3 5" id="KW-0732">Signal</keyword>
<accession>A0A8T2UMG4</accession>
<comment type="similarity">
    <text evidence="4">Belongs to the EXORDIUM family.</text>
</comment>
<gene>
    <name evidence="6" type="ORF">KP509_05G066700</name>
</gene>
<dbReference type="EMBL" id="CM035410">
    <property type="protein sequence ID" value="KAH7437341.1"/>
    <property type="molecule type" value="Genomic_DNA"/>
</dbReference>
<evidence type="ECO:0000256" key="3">
    <source>
        <dbReference type="ARBA" id="ARBA00022729"/>
    </source>
</evidence>
<reference evidence="6" key="1">
    <citation type="submission" date="2021-08" db="EMBL/GenBank/DDBJ databases">
        <title>WGS assembly of Ceratopteris richardii.</title>
        <authorList>
            <person name="Marchant D.B."/>
            <person name="Chen G."/>
            <person name="Jenkins J."/>
            <person name="Shu S."/>
            <person name="Leebens-Mack J."/>
            <person name="Grimwood J."/>
            <person name="Schmutz J."/>
            <person name="Soltis P."/>
            <person name="Soltis D."/>
            <person name="Chen Z.-H."/>
        </authorList>
    </citation>
    <scope>NUCLEOTIDE SEQUENCE</scope>
    <source>
        <strain evidence="6">Whitten #5841</strain>
        <tissue evidence="6">Leaf</tissue>
    </source>
</reference>
<comment type="subcellular location">
    <subcellularLocation>
        <location evidence="1">Secreted</location>
    </subcellularLocation>
</comment>
<organism evidence="6 7">
    <name type="scientific">Ceratopteris richardii</name>
    <name type="common">Triangle waterfern</name>
    <dbReference type="NCBI Taxonomy" id="49495"/>
    <lineage>
        <taxon>Eukaryota</taxon>
        <taxon>Viridiplantae</taxon>
        <taxon>Streptophyta</taxon>
        <taxon>Embryophyta</taxon>
        <taxon>Tracheophyta</taxon>
        <taxon>Polypodiopsida</taxon>
        <taxon>Polypodiidae</taxon>
        <taxon>Polypodiales</taxon>
        <taxon>Pteridineae</taxon>
        <taxon>Pteridaceae</taxon>
        <taxon>Parkerioideae</taxon>
        <taxon>Ceratopteris</taxon>
    </lineage>
</organism>
<dbReference type="PANTHER" id="PTHR31279:SF79">
    <property type="entry name" value="PROTEIN EXORDIUM-LIKE 2"/>
    <property type="match status" value="1"/>
</dbReference>
<comment type="caution">
    <text evidence="6">The sequence shown here is derived from an EMBL/GenBank/DDBJ whole genome shotgun (WGS) entry which is preliminary data.</text>
</comment>
<evidence type="ECO:0000256" key="2">
    <source>
        <dbReference type="ARBA" id="ARBA00022525"/>
    </source>
</evidence>
<evidence type="ECO:0000313" key="6">
    <source>
        <dbReference type="EMBL" id="KAH7437341.1"/>
    </source>
</evidence>
<dbReference type="Pfam" id="PF04674">
    <property type="entry name" value="Phi_1"/>
    <property type="match status" value="1"/>
</dbReference>
<dbReference type="GO" id="GO:0005576">
    <property type="term" value="C:extracellular region"/>
    <property type="evidence" value="ECO:0007669"/>
    <property type="project" value="UniProtKB-SubCell"/>
</dbReference>
<evidence type="ECO:0000256" key="5">
    <source>
        <dbReference type="SAM" id="SignalP"/>
    </source>
</evidence>
<dbReference type="OMA" id="WIWNAES"/>
<keyword evidence="2" id="KW-0964">Secreted</keyword>
<feature type="signal peptide" evidence="5">
    <location>
        <begin position="1"/>
        <end position="24"/>
    </location>
</feature>
<evidence type="ECO:0000256" key="1">
    <source>
        <dbReference type="ARBA" id="ARBA00004613"/>
    </source>
</evidence>
<evidence type="ECO:0000313" key="7">
    <source>
        <dbReference type="Proteomes" id="UP000825935"/>
    </source>
</evidence>
<evidence type="ECO:0000256" key="4">
    <source>
        <dbReference type="ARBA" id="ARBA00023591"/>
    </source>
</evidence>
<dbReference type="InterPro" id="IPR006766">
    <property type="entry name" value="EXORDIUM-like"/>
</dbReference>
<dbReference type="AlphaFoldDB" id="A0A8T2UMG4"/>
<protein>
    <submittedName>
        <fullName evidence="6">Uncharacterized protein</fullName>
    </submittedName>
</protein>
<feature type="chain" id="PRO_5035875908" evidence="5">
    <location>
        <begin position="25"/>
        <end position="348"/>
    </location>
</feature>